<sequence>MFVKSRDAIITLSVALMFSLIAINNMTDYNTNFALMKTVVGMETITATNVKWRAITNPIGQHAAYISIILWESVTAILGWIGAIGMLKAGRSTPAYATGKKAALIGLAMGFALFMGGFVIIAGEWFYLWASTVSSMHSKALLFSLMLASFMYFLSRSE</sequence>
<evidence type="ECO:0000313" key="3">
    <source>
        <dbReference type="Proteomes" id="UP000722121"/>
    </source>
</evidence>
<dbReference type="Pfam" id="PF09933">
    <property type="entry name" value="DUF2165"/>
    <property type="match status" value="1"/>
</dbReference>
<reference evidence="2 3" key="1">
    <citation type="submission" date="2021-02" db="EMBL/GenBank/DDBJ databases">
        <title>Activity-based single-cell genomes from oceanic crustal fluid captures similar information to metagenomic and metatranscriptomic surveys with orders of magnitude less sampling.</title>
        <authorList>
            <person name="D'Angelo T.S."/>
            <person name="Orcutt B.N."/>
        </authorList>
    </citation>
    <scope>NUCLEOTIDE SEQUENCE [LARGE SCALE GENOMIC DNA]</scope>
    <source>
        <strain evidence="2">AH-315-G07</strain>
    </source>
</reference>
<dbReference type="Proteomes" id="UP000722121">
    <property type="component" value="Unassembled WGS sequence"/>
</dbReference>
<feature type="transmembrane region" description="Helical" evidence="1">
    <location>
        <begin position="62"/>
        <end position="83"/>
    </location>
</feature>
<evidence type="ECO:0000256" key="1">
    <source>
        <dbReference type="SAM" id="Phobius"/>
    </source>
</evidence>
<gene>
    <name evidence="2" type="ORF">JYU14_01855</name>
</gene>
<protein>
    <submittedName>
        <fullName evidence="2">DUF2165 domain-containing protein</fullName>
    </submittedName>
</protein>
<keyword evidence="1" id="KW-0472">Membrane</keyword>
<dbReference type="InterPro" id="IPR018681">
    <property type="entry name" value="DUF2165_transmembrane"/>
</dbReference>
<keyword evidence="1" id="KW-1133">Transmembrane helix</keyword>
<keyword evidence="3" id="KW-1185">Reference proteome</keyword>
<evidence type="ECO:0000313" key="2">
    <source>
        <dbReference type="EMBL" id="MBN4066809.1"/>
    </source>
</evidence>
<proteinExistence type="predicted"/>
<accession>A0ABS3ATH6</accession>
<feature type="transmembrane region" description="Helical" evidence="1">
    <location>
        <begin position="104"/>
        <end position="130"/>
    </location>
</feature>
<keyword evidence="1" id="KW-0812">Transmembrane</keyword>
<name>A0ABS3ATH6_9BACT</name>
<organism evidence="2 3">
    <name type="scientific">Simkania negevensis</name>
    <dbReference type="NCBI Taxonomy" id="83561"/>
    <lineage>
        <taxon>Bacteria</taxon>
        <taxon>Pseudomonadati</taxon>
        <taxon>Chlamydiota</taxon>
        <taxon>Chlamydiia</taxon>
        <taxon>Parachlamydiales</taxon>
        <taxon>Simkaniaceae</taxon>
        <taxon>Simkania</taxon>
    </lineage>
</organism>
<feature type="transmembrane region" description="Helical" evidence="1">
    <location>
        <begin position="136"/>
        <end position="154"/>
    </location>
</feature>
<dbReference type="EMBL" id="JAFITR010000026">
    <property type="protein sequence ID" value="MBN4066809.1"/>
    <property type="molecule type" value="Genomic_DNA"/>
</dbReference>
<comment type="caution">
    <text evidence="2">The sequence shown here is derived from an EMBL/GenBank/DDBJ whole genome shotgun (WGS) entry which is preliminary data.</text>
</comment>